<evidence type="ECO:0008006" key="7">
    <source>
        <dbReference type="Google" id="ProtNLM"/>
    </source>
</evidence>
<dbReference type="Proteomes" id="UP000256690">
    <property type="component" value="Unassembled WGS sequence"/>
</dbReference>
<gene>
    <name evidence="5" type="ORF">DSM5745_04085</name>
</gene>
<evidence type="ECO:0000256" key="3">
    <source>
        <dbReference type="ARBA" id="ARBA00023242"/>
    </source>
</evidence>
<proteinExistence type="inferred from homology"/>
<dbReference type="GeneID" id="38114455"/>
<accession>A0A3D8SBM5</accession>
<dbReference type="CDD" id="cd22965">
    <property type="entry name" value="DD_DPY30_SDC1"/>
    <property type="match status" value="1"/>
</dbReference>
<reference evidence="5 6" key="1">
    <citation type="journal article" date="2018" name="IMA Fungus">
        <title>IMA Genome-F 9: Draft genome sequence of Annulohypoxylon stygium, Aspergillus mulundensis, Berkeleyomyces basicola (syn. Thielaviopsis basicola), Ceratocystis smalleyi, two Cercospora beticola strains, Coleophoma cylindrospora, Fusarium fracticaudum, Phialophora cf. hyalina, and Morchella septimelata.</title>
        <authorList>
            <person name="Wingfield B.D."/>
            <person name="Bills G.F."/>
            <person name="Dong Y."/>
            <person name="Huang W."/>
            <person name="Nel W.J."/>
            <person name="Swalarsk-Parry B.S."/>
            <person name="Vaghefi N."/>
            <person name="Wilken P.M."/>
            <person name="An Z."/>
            <person name="de Beer Z.W."/>
            <person name="De Vos L."/>
            <person name="Chen L."/>
            <person name="Duong T.A."/>
            <person name="Gao Y."/>
            <person name="Hammerbacher A."/>
            <person name="Kikkert J.R."/>
            <person name="Li Y."/>
            <person name="Li H."/>
            <person name="Li K."/>
            <person name="Li Q."/>
            <person name="Liu X."/>
            <person name="Ma X."/>
            <person name="Naidoo K."/>
            <person name="Pethybridge S.J."/>
            <person name="Sun J."/>
            <person name="Steenkamp E.T."/>
            <person name="van der Nest M.A."/>
            <person name="van Wyk S."/>
            <person name="Wingfield M.J."/>
            <person name="Xiong C."/>
            <person name="Yue Q."/>
            <person name="Zhang X."/>
        </authorList>
    </citation>
    <scope>NUCLEOTIDE SEQUENCE [LARGE SCALE GENOMIC DNA]</scope>
    <source>
        <strain evidence="5 6">DSM 5745</strain>
    </source>
</reference>
<dbReference type="STRING" id="1810919.A0A3D8SBM5"/>
<dbReference type="Gene3D" id="1.20.890.10">
    <property type="entry name" value="cAMP-dependent protein kinase regulatory subunit, dimerization-anchoring domain"/>
    <property type="match status" value="1"/>
</dbReference>
<comment type="subcellular location">
    <subcellularLocation>
        <location evidence="1">Nucleus</location>
    </subcellularLocation>
</comment>
<protein>
    <recommendedName>
        <fullName evidence="7">COMPASS complex subunit Sdc1</fullName>
    </recommendedName>
</protein>
<dbReference type="InterPro" id="IPR007858">
    <property type="entry name" value="Dpy-30_motif"/>
</dbReference>
<evidence type="ECO:0000256" key="1">
    <source>
        <dbReference type="ARBA" id="ARBA00004123"/>
    </source>
</evidence>
<comment type="caution">
    <text evidence="5">The sequence shown here is derived from an EMBL/GenBank/DDBJ whole genome shotgun (WGS) entry which is preliminary data.</text>
</comment>
<dbReference type="OrthoDB" id="417678at2759"/>
<feature type="region of interest" description="Disordered" evidence="4">
    <location>
        <begin position="39"/>
        <end position="154"/>
    </location>
</feature>
<keyword evidence="6" id="KW-1185">Reference proteome</keyword>
<dbReference type="Pfam" id="PF05186">
    <property type="entry name" value="Dpy-30"/>
    <property type="match status" value="1"/>
</dbReference>
<evidence type="ECO:0000256" key="4">
    <source>
        <dbReference type="SAM" id="MobiDB-lite"/>
    </source>
</evidence>
<feature type="compositionally biased region" description="Low complexity" evidence="4">
    <location>
        <begin position="10"/>
        <end position="24"/>
    </location>
</feature>
<organism evidence="5 6">
    <name type="scientific">Aspergillus mulundensis</name>
    <dbReference type="NCBI Taxonomy" id="1810919"/>
    <lineage>
        <taxon>Eukaryota</taxon>
        <taxon>Fungi</taxon>
        <taxon>Dikarya</taxon>
        <taxon>Ascomycota</taxon>
        <taxon>Pezizomycotina</taxon>
        <taxon>Eurotiomycetes</taxon>
        <taxon>Eurotiomycetidae</taxon>
        <taxon>Eurotiales</taxon>
        <taxon>Aspergillaceae</taxon>
        <taxon>Aspergillus</taxon>
        <taxon>Aspergillus subgen. Nidulantes</taxon>
    </lineage>
</organism>
<dbReference type="RefSeq" id="XP_026605097.1">
    <property type="nucleotide sequence ID" value="XM_026746101.1"/>
</dbReference>
<comment type="similarity">
    <text evidence="2">Belongs to the dpy-30 family.</text>
</comment>
<feature type="compositionally biased region" description="Polar residues" evidence="4">
    <location>
        <begin position="121"/>
        <end position="131"/>
    </location>
</feature>
<sequence>MTENAPVSPIPHTTSPPSSPPSHSQILPTIQRFLFCAQHPQSTALNPPDLIAHNTRQTTTESVAYPPTSHPNFNPSSYYTPPDPAPAPHPPPSAGHPRSLFRTPTPNPNPNPSISTPTPMANENAQMSSSGAGAAHTPTADSVASTVRPGGAPARVYMNEKIVPYLLEGMKTVTKEQPANPLRVLGEFLIQKSNEVEGQSGRAPE</sequence>
<evidence type="ECO:0000256" key="2">
    <source>
        <dbReference type="ARBA" id="ARBA00010849"/>
    </source>
</evidence>
<evidence type="ECO:0000313" key="5">
    <source>
        <dbReference type="EMBL" id="RDW83759.1"/>
    </source>
</evidence>
<dbReference type="InterPro" id="IPR049629">
    <property type="entry name" value="DPY30_SDC1_DD"/>
</dbReference>
<keyword evidence="3" id="KW-0539">Nucleus</keyword>
<dbReference type="GO" id="GO:0005634">
    <property type="term" value="C:nucleus"/>
    <property type="evidence" value="ECO:0007669"/>
    <property type="project" value="UniProtKB-SubCell"/>
</dbReference>
<evidence type="ECO:0000313" key="6">
    <source>
        <dbReference type="Proteomes" id="UP000256690"/>
    </source>
</evidence>
<dbReference type="EMBL" id="PVWQ01000004">
    <property type="protein sequence ID" value="RDW83759.1"/>
    <property type="molecule type" value="Genomic_DNA"/>
</dbReference>
<dbReference type="AlphaFoldDB" id="A0A3D8SBM5"/>
<feature type="compositionally biased region" description="Pro residues" evidence="4">
    <location>
        <begin position="81"/>
        <end position="94"/>
    </location>
</feature>
<feature type="region of interest" description="Disordered" evidence="4">
    <location>
        <begin position="1"/>
        <end position="26"/>
    </location>
</feature>
<name>A0A3D8SBM5_9EURO</name>